<evidence type="ECO:0000256" key="4">
    <source>
        <dbReference type="ARBA" id="ARBA00023136"/>
    </source>
</evidence>
<evidence type="ECO:0000256" key="5">
    <source>
        <dbReference type="SAM" id="Phobius"/>
    </source>
</evidence>
<dbReference type="EMBL" id="JAENIL010000022">
    <property type="protein sequence ID" value="MBK1877752.1"/>
    <property type="molecule type" value="Genomic_DNA"/>
</dbReference>
<dbReference type="InterPro" id="IPR007452">
    <property type="entry name" value="TamB_C"/>
</dbReference>
<dbReference type="Pfam" id="PF04357">
    <property type="entry name" value="TamB"/>
    <property type="match status" value="1"/>
</dbReference>
<dbReference type="GO" id="GO:0009306">
    <property type="term" value="P:protein secretion"/>
    <property type="evidence" value="ECO:0007669"/>
    <property type="project" value="InterPro"/>
</dbReference>
<keyword evidence="8" id="KW-1185">Reference proteome</keyword>
<keyword evidence="4 5" id="KW-0472">Membrane</keyword>
<gene>
    <name evidence="7" type="ORF">JIN87_12815</name>
</gene>
<feature type="transmembrane region" description="Helical" evidence="5">
    <location>
        <begin position="21"/>
        <end position="42"/>
    </location>
</feature>
<evidence type="ECO:0000256" key="3">
    <source>
        <dbReference type="ARBA" id="ARBA00022989"/>
    </source>
</evidence>
<sequence length="1240" mass="135036">MPKPKQKATKAKPRFSKWKRIGVAGLAGLSLGVLSFPIWSVWLAKPLASMAGVEIGKVQSLSWDRWQVDQVSLSRTGIEFEAEQIQMPSPSELALEYLNASPGSQSLVLSDWSVNIAQSDESQPSADSSLSVESIIAQAKAGLNQLADLLHGIKSRNGRISIDGKDTINIQSFELEQTELRGALTYLPQSLPLTIEGTLEEDWTLQAEAPSLALSSDLKLSSNTTETRLSGTLSSSRNPISIEAFWPAGRNSLLPENLQLNADGFVFDNRYAFWNDAPELEIDSIVNWENNSFEFEITGNELGHTPDTPQIRIAGGGNKDAFLVQSINVDLPWLTLENDHPVRIDPTFETPPSDTQLTARVVLDELPFVEASGQVNAFIKTSSTTDNRPIVNGEFSGESITLFDTTIKAISANIDLQADQLEISQVELHSQHGSTLSAESRIDLSKREITSGKASVDLRNESELLSQLAPGLSWSSISGDISVEGKLDDPKLEANLESQDLSLPSTTPFDLEIDLAGTLSSLELNASAQNETDTLSLAFSSSETTTERTLTLNQLSLTGTEQISLLALDTPASISIQKSDSSISLPQLSLSGTEGTKLTIDNLAYSSTGLSLKNEISNLNPNILQSWLLPQLPEVSLDFVRSEFDFRENHSQIKAIGEFAWSIDPENRVNLAWNVSTPPDNQKTLSIDKLDVRSDDQSIITAKGQFPISLAWKDGFIDTELNPQGPLDFSLKSAPSPKFWSSISELLPIEIESPSIDATLAGTLQAPEGDLDLSIPSLQLKASEENSLSVQVTDLQAKLFANSSNLVVENLRTHIGQNTISASARFPLPETNLPTLLTDPSQIDLDTISAKANLQLIDLESLSSVLPDLLREDGQVEVELVVEKSDIFARGKLKDLATRPLPPLGALSEISGDFTFEKGVWSTEGIQGVAEKSPFFLKGKADLNEMRQPRFDLAFQSTEFPLLRDNGIMVTSDVDLQLVSNEHGQSLIKGDLLLRKGLLLIEPELLAGSTKTVGNRPPYFAVEIAPFNQWGLDIDIRGDNFLRVSNSFFEGTLSAEFDLEGNLGSPLLIGAAETEEGRIFFPASSLKLTQGRAFVTRDRPTELQLEATAEGRLFAYDFNMDVSGVSDAPELVVTSNPALTQVEALLLLTTGAQISEGDNIAQQSATSLGIFIGKGLFKRLTGGNSDTASKLNIEVGQDISLQGKKTIGTSYEISDTLEVEGEYDKYDEFNANLKWTFYKR</sequence>
<evidence type="ECO:0000256" key="2">
    <source>
        <dbReference type="ARBA" id="ARBA00022692"/>
    </source>
</evidence>
<keyword evidence="3 5" id="KW-1133">Transmembrane helix</keyword>
<keyword evidence="2 5" id="KW-0812">Transmembrane</keyword>
<evidence type="ECO:0000256" key="1">
    <source>
        <dbReference type="ARBA" id="ARBA00004167"/>
    </source>
</evidence>
<evidence type="ECO:0000259" key="6">
    <source>
        <dbReference type="Pfam" id="PF04357"/>
    </source>
</evidence>
<comment type="caution">
    <text evidence="7">The sequence shown here is derived from an EMBL/GenBank/DDBJ whole genome shotgun (WGS) entry which is preliminary data.</text>
</comment>
<organism evidence="7 8">
    <name type="scientific">Pelagicoccus mobilis</name>
    <dbReference type="NCBI Taxonomy" id="415221"/>
    <lineage>
        <taxon>Bacteria</taxon>
        <taxon>Pseudomonadati</taxon>
        <taxon>Verrucomicrobiota</taxon>
        <taxon>Opitutia</taxon>
        <taxon>Puniceicoccales</taxon>
        <taxon>Pelagicoccaceae</taxon>
        <taxon>Pelagicoccus</taxon>
    </lineage>
</organism>
<reference evidence="7" key="1">
    <citation type="submission" date="2021-01" db="EMBL/GenBank/DDBJ databases">
        <title>Modified the classification status of verrucomicrobia.</title>
        <authorList>
            <person name="Feng X."/>
        </authorList>
    </citation>
    <scope>NUCLEOTIDE SEQUENCE</scope>
    <source>
        <strain evidence="7">KCTC 13126</strain>
    </source>
</reference>
<dbReference type="GO" id="GO:0005886">
    <property type="term" value="C:plasma membrane"/>
    <property type="evidence" value="ECO:0007669"/>
    <property type="project" value="InterPro"/>
</dbReference>
<comment type="subcellular location">
    <subcellularLocation>
        <location evidence="1">Membrane</location>
        <topology evidence="1">Single-pass membrane protein</topology>
    </subcellularLocation>
</comment>
<dbReference type="RefSeq" id="WP_200355966.1">
    <property type="nucleotide sequence ID" value="NZ_JAENIL010000022.1"/>
</dbReference>
<evidence type="ECO:0000313" key="8">
    <source>
        <dbReference type="Proteomes" id="UP000617628"/>
    </source>
</evidence>
<dbReference type="AlphaFoldDB" id="A0A934S0R1"/>
<protein>
    <submittedName>
        <fullName evidence="7">Translocation/assembly module TamB domain-containing protein</fullName>
    </submittedName>
</protein>
<name>A0A934S0R1_9BACT</name>
<evidence type="ECO:0000313" key="7">
    <source>
        <dbReference type="EMBL" id="MBK1877752.1"/>
    </source>
</evidence>
<accession>A0A934S0R1</accession>
<feature type="domain" description="Translocation and assembly module TamB C-terminal" evidence="6">
    <location>
        <begin position="931"/>
        <end position="1223"/>
    </location>
</feature>
<dbReference type="Proteomes" id="UP000617628">
    <property type="component" value="Unassembled WGS sequence"/>
</dbReference>
<proteinExistence type="predicted"/>